<proteinExistence type="predicted"/>
<evidence type="ECO:0000313" key="2">
    <source>
        <dbReference type="Proteomes" id="UP001519924"/>
    </source>
</evidence>
<dbReference type="EMBL" id="JAHZUY010000007">
    <property type="protein sequence ID" value="MBW8268826.1"/>
    <property type="molecule type" value="Genomic_DNA"/>
</dbReference>
<accession>A0ABS7EZN5</accession>
<dbReference type="RefSeq" id="WP_220116327.1">
    <property type="nucleotide sequence ID" value="NZ_JAHZUY010000007.1"/>
</dbReference>
<comment type="caution">
    <text evidence="1">The sequence shown here is derived from an EMBL/GenBank/DDBJ whole genome shotgun (WGS) entry which is preliminary data.</text>
</comment>
<dbReference type="Proteomes" id="UP001519924">
    <property type="component" value="Unassembled WGS sequence"/>
</dbReference>
<organism evidence="1 2">
    <name type="scientific">Caldovatus aquaticus</name>
    <dbReference type="NCBI Taxonomy" id="2865671"/>
    <lineage>
        <taxon>Bacteria</taxon>
        <taxon>Pseudomonadati</taxon>
        <taxon>Pseudomonadota</taxon>
        <taxon>Alphaproteobacteria</taxon>
        <taxon>Acetobacterales</taxon>
        <taxon>Roseomonadaceae</taxon>
        <taxon>Caldovatus</taxon>
    </lineage>
</organism>
<keyword evidence="2" id="KW-1185">Reference proteome</keyword>
<reference evidence="1 2" key="1">
    <citation type="submission" date="2021-08" db="EMBL/GenBank/DDBJ databases">
        <title>Caldovatus sediminis gen. nov., sp. nov., a moderately thermophilic bacterium isolated from a hot spring.</title>
        <authorList>
            <person name="Hu C.-J."/>
            <person name="Li W.-J."/>
            <person name="Xian W.-D."/>
        </authorList>
    </citation>
    <scope>NUCLEOTIDE SEQUENCE [LARGE SCALE GENOMIC DNA]</scope>
    <source>
        <strain evidence="1 2">SYSU G05006</strain>
    </source>
</reference>
<evidence type="ECO:0000313" key="1">
    <source>
        <dbReference type="EMBL" id="MBW8268826.1"/>
    </source>
</evidence>
<gene>
    <name evidence="1" type="ORF">K1J50_04940</name>
</gene>
<protein>
    <submittedName>
        <fullName evidence="1">Uncharacterized protein</fullName>
    </submittedName>
</protein>
<sequence length="65" mass="6493">MPVVGPESGLIQRGMALGCPAVTPPRRLALAAFVFGIVVTGAAAAHAEGDADHGRGPWSGAAAEW</sequence>
<name>A0ABS7EZN5_9PROT</name>